<accession>A0A511HFM7</accession>
<dbReference type="AlphaFoldDB" id="A0A511HFM7"/>
<name>A0A511HFM7_9BACT</name>
<organism evidence="3 4">
    <name type="scientific">Myxococcus virescens</name>
    <dbReference type="NCBI Taxonomy" id="83456"/>
    <lineage>
        <taxon>Bacteria</taxon>
        <taxon>Pseudomonadati</taxon>
        <taxon>Myxococcota</taxon>
        <taxon>Myxococcia</taxon>
        <taxon>Myxococcales</taxon>
        <taxon>Cystobacterineae</taxon>
        <taxon>Myxococcaceae</taxon>
        <taxon>Myxococcus</taxon>
    </lineage>
</organism>
<dbReference type="InterPro" id="IPR012337">
    <property type="entry name" value="RNaseH-like_sf"/>
</dbReference>
<dbReference type="SUPFAM" id="SSF53098">
    <property type="entry name" value="Ribonuclease H-like"/>
    <property type="match status" value="1"/>
</dbReference>
<dbReference type="InterPro" id="IPR050900">
    <property type="entry name" value="Transposase_IS3/IS150/IS904"/>
</dbReference>
<sequence length="102" mass="10796">MARDFRPPGLNRTWAGDITYVWTAEGWLYLAVALNLFSRRVVGWSMAEHIDRHLVLAALGMALTGVVCGGEGELGHSAGRGERGGARPAPVCGAGLRLVPGV</sequence>
<protein>
    <recommendedName>
        <fullName evidence="2">Integrase catalytic domain-containing protein</fullName>
    </recommendedName>
</protein>
<dbReference type="RefSeq" id="WP_373284028.1">
    <property type="nucleotide sequence ID" value="NZ_BJVY01000024.1"/>
</dbReference>
<dbReference type="GO" id="GO:0015074">
    <property type="term" value="P:DNA integration"/>
    <property type="evidence" value="ECO:0007669"/>
    <property type="project" value="InterPro"/>
</dbReference>
<dbReference type="InterPro" id="IPR036397">
    <property type="entry name" value="RNaseH_sf"/>
</dbReference>
<dbReference type="Pfam" id="PF00665">
    <property type="entry name" value="rve"/>
    <property type="match status" value="1"/>
</dbReference>
<dbReference type="PANTHER" id="PTHR46889">
    <property type="entry name" value="TRANSPOSASE INSF FOR INSERTION SEQUENCE IS3B-RELATED"/>
    <property type="match status" value="1"/>
</dbReference>
<dbReference type="Proteomes" id="UP000321224">
    <property type="component" value="Unassembled WGS sequence"/>
</dbReference>
<evidence type="ECO:0000256" key="1">
    <source>
        <dbReference type="SAM" id="Phobius"/>
    </source>
</evidence>
<evidence type="ECO:0000313" key="3">
    <source>
        <dbReference type="EMBL" id="GEL72350.1"/>
    </source>
</evidence>
<dbReference type="EMBL" id="BJVY01000024">
    <property type="protein sequence ID" value="GEL72350.1"/>
    <property type="molecule type" value="Genomic_DNA"/>
</dbReference>
<gene>
    <name evidence="3" type="ORF">MVI01_41340</name>
</gene>
<dbReference type="InterPro" id="IPR001584">
    <property type="entry name" value="Integrase_cat-core"/>
</dbReference>
<evidence type="ECO:0000259" key="2">
    <source>
        <dbReference type="Pfam" id="PF00665"/>
    </source>
</evidence>
<reference evidence="3 4" key="1">
    <citation type="submission" date="2019-07" db="EMBL/GenBank/DDBJ databases">
        <title>Whole genome shotgun sequence of Myxococcus virescens NBRC 100334.</title>
        <authorList>
            <person name="Hosoyama A."/>
            <person name="Uohara A."/>
            <person name="Ohji S."/>
            <person name="Ichikawa N."/>
        </authorList>
    </citation>
    <scope>NUCLEOTIDE SEQUENCE [LARGE SCALE GENOMIC DNA]</scope>
    <source>
        <strain evidence="3 4">NBRC 100334</strain>
    </source>
</reference>
<feature type="transmembrane region" description="Helical" evidence="1">
    <location>
        <begin position="20"/>
        <end position="37"/>
    </location>
</feature>
<keyword evidence="1" id="KW-1133">Transmembrane helix</keyword>
<dbReference type="Gene3D" id="3.30.420.10">
    <property type="entry name" value="Ribonuclease H-like superfamily/Ribonuclease H"/>
    <property type="match status" value="1"/>
</dbReference>
<proteinExistence type="predicted"/>
<comment type="caution">
    <text evidence="3">The sequence shown here is derived from an EMBL/GenBank/DDBJ whole genome shotgun (WGS) entry which is preliminary data.</text>
</comment>
<keyword evidence="1" id="KW-0472">Membrane</keyword>
<evidence type="ECO:0000313" key="4">
    <source>
        <dbReference type="Proteomes" id="UP000321224"/>
    </source>
</evidence>
<keyword evidence="1" id="KW-0812">Transmembrane</keyword>
<dbReference type="GO" id="GO:0003676">
    <property type="term" value="F:nucleic acid binding"/>
    <property type="evidence" value="ECO:0007669"/>
    <property type="project" value="InterPro"/>
</dbReference>
<feature type="domain" description="Integrase catalytic" evidence="2">
    <location>
        <begin position="11"/>
        <end position="63"/>
    </location>
</feature>
<dbReference type="PANTHER" id="PTHR46889:SF4">
    <property type="entry name" value="TRANSPOSASE INSO FOR INSERTION SEQUENCE ELEMENT IS911B-RELATED"/>
    <property type="match status" value="1"/>
</dbReference>